<sequence>MTRTIAFHQSAALLAILLLPGIAVAATTGAEFQSAYQFFYDAATGYLGRGIAIVGGLIGLGYGAAKGSPLPAILGVILAVFGALGPTIIDAIFGSAVV</sequence>
<keyword evidence="1" id="KW-1133">Transmembrane helix</keyword>
<evidence type="ECO:0000313" key="4">
    <source>
        <dbReference type="Proteomes" id="UP000004491"/>
    </source>
</evidence>
<feature type="signal peptide" evidence="2">
    <location>
        <begin position="1"/>
        <end position="25"/>
    </location>
</feature>
<feature type="transmembrane region" description="Helical" evidence="1">
    <location>
        <begin position="46"/>
        <end position="65"/>
    </location>
</feature>
<evidence type="ECO:0008006" key="5">
    <source>
        <dbReference type="Google" id="ProtNLM"/>
    </source>
</evidence>
<keyword evidence="4" id="KW-1185">Reference proteome</keyword>
<evidence type="ECO:0000313" key="3">
    <source>
        <dbReference type="EMBL" id="EGV51946.1"/>
    </source>
</evidence>
<gene>
    <name evidence="3" type="ORF">Rifp1Sym_au00260</name>
</gene>
<protein>
    <recommendedName>
        <fullName evidence="5">Conjugative transfer protein TraA</fullName>
    </recommendedName>
</protein>
<dbReference type="NCBIfam" id="NF041281">
    <property type="entry name" value="TraA_gammapb"/>
    <property type="match status" value="1"/>
</dbReference>
<evidence type="ECO:0000256" key="1">
    <source>
        <dbReference type="SAM" id="Phobius"/>
    </source>
</evidence>
<proteinExistence type="predicted"/>
<name>G2DBT3_9GAMM</name>
<dbReference type="RefSeq" id="WP_005960085.1">
    <property type="nucleotide sequence ID" value="NZ_AFOC01000021.1"/>
</dbReference>
<keyword evidence="2" id="KW-0732">Signal</keyword>
<keyword evidence="1" id="KW-0472">Membrane</keyword>
<dbReference type="Proteomes" id="UP000004491">
    <property type="component" value="Unassembled WGS sequence"/>
</dbReference>
<feature type="chain" id="PRO_5003428459" description="Conjugative transfer protein TraA" evidence="2">
    <location>
        <begin position="26"/>
        <end position="98"/>
    </location>
</feature>
<evidence type="ECO:0000256" key="2">
    <source>
        <dbReference type="SAM" id="SignalP"/>
    </source>
</evidence>
<feature type="transmembrane region" description="Helical" evidence="1">
    <location>
        <begin position="72"/>
        <end position="93"/>
    </location>
</feature>
<organism evidence="3 4">
    <name type="scientific">endosymbiont of Riftia pachyptila</name>
    <name type="common">vent Ph05</name>
    <dbReference type="NCBI Taxonomy" id="1048808"/>
    <lineage>
        <taxon>Bacteria</taxon>
        <taxon>Pseudomonadati</taxon>
        <taxon>Pseudomonadota</taxon>
        <taxon>Gammaproteobacteria</taxon>
        <taxon>sulfur-oxidizing symbionts</taxon>
    </lineage>
</organism>
<comment type="caution">
    <text evidence="3">The sequence shown here is derived from an EMBL/GenBank/DDBJ whole genome shotgun (WGS) entry which is preliminary data.</text>
</comment>
<accession>G2DBT3</accession>
<dbReference type="EMBL" id="AFOC01000021">
    <property type="protein sequence ID" value="EGV51946.1"/>
    <property type="molecule type" value="Genomic_DNA"/>
</dbReference>
<keyword evidence="1" id="KW-0812">Transmembrane</keyword>
<reference evidence="3" key="1">
    <citation type="journal article" date="2011" name="ISME J.">
        <title>The endosymbionts of the deep-sea tubeworms Riftia pachyptila and Tevnia jerichonana share an identical physiology as revealed by proteogenomic analyses.</title>
        <authorList>
            <person name="Gardebrecht A."/>
            <person name="Markert S."/>
            <person name="Felbeck H."/>
            <person name="Thuermer A."/>
            <person name="Albrecht D."/>
            <person name="Wollherr A."/>
            <person name="Kabisch J."/>
            <person name="Lehmann R."/>
            <person name="Daniel R."/>
            <person name="Liesegang H."/>
            <person name="Hecker M."/>
            <person name="Sievert S.M."/>
            <person name="Schweder T."/>
        </authorList>
    </citation>
    <scope>NUCLEOTIDE SEQUENCE [LARGE SCALE GENOMIC DNA]</scope>
</reference>
<dbReference type="AlphaFoldDB" id="G2DBT3"/>
<dbReference type="PATRIC" id="fig|1048808.3.peg.1057"/>
<dbReference type="InterPro" id="IPR059173">
    <property type="entry name" value="TraA_dom"/>
</dbReference>